<name>A0A8J3IKG0_9CHLR</name>
<dbReference type="EMBL" id="BNJK01000001">
    <property type="protein sequence ID" value="GHO95433.1"/>
    <property type="molecule type" value="Genomic_DNA"/>
</dbReference>
<evidence type="ECO:0000313" key="3">
    <source>
        <dbReference type="EMBL" id="GHO95433.1"/>
    </source>
</evidence>
<protein>
    <recommendedName>
        <fullName evidence="5">Zinc finger CHC2-type domain-containing protein</fullName>
    </recommendedName>
</protein>
<dbReference type="InterPro" id="IPR036977">
    <property type="entry name" value="DNA_primase_Znf_CHC2"/>
</dbReference>
<evidence type="ECO:0008006" key="5">
    <source>
        <dbReference type="Google" id="ProtNLM"/>
    </source>
</evidence>
<dbReference type="InterPro" id="IPR002694">
    <property type="entry name" value="Znf_CHC2"/>
</dbReference>
<reference evidence="3" key="1">
    <citation type="submission" date="2020-10" db="EMBL/GenBank/DDBJ databases">
        <title>Taxonomic study of unclassified bacteria belonging to the class Ktedonobacteria.</title>
        <authorList>
            <person name="Yabe S."/>
            <person name="Wang C.M."/>
            <person name="Zheng Y."/>
            <person name="Sakai Y."/>
            <person name="Cavaletti L."/>
            <person name="Monciardini P."/>
            <person name="Donadio S."/>
        </authorList>
    </citation>
    <scope>NUCLEOTIDE SEQUENCE</scope>
    <source>
        <strain evidence="3">ID150040</strain>
    </source>
</reference>
<dbReference type="GO" id="GO:0003899">
    <property type="term" value="F:DNA-directed RNA polymerase activity"/>
    <property type="evidence" value="ECO:0007669"/>
    <property type="project" value="InterPro"/>
</dbReference>
<dbReference type="Pfam" id="PF01807">
    <property type="entry name" value="Zn_ribbon_DnaG"/>
    <property type="match status" value="1"/>
</dbReference>
<evidence type="ECO:0000259" key="2">
    <source>
        <dbReference type="Pfam" id="PF22548"/>
    </source>
</evidence>
<evidence type="ECO:0000259" key="1">
    <source>
        <dbReference type="Pfam" id="PF01807"/>
    </source>
</evidence>
<dbReference type="AlphaFoldDB" id="A0A8J3IKG0"/>
<dbReference type="Pfam" id="PF22548">
    <property type="entry name" value="AEP-TOTE"/>
    <property type="match status" value="1"/>
</dbReference>
<accession>A0A8J3IKG0</accession>
<dbReference type="Proteomes" id="UP000597444">
    <property type="component" value="Unassembled WGS sequence"/>
</dbReference>
<dbReference type="InterPro" id="IPR054347">
    <property type="entry name" value="TOTE_primase"/>
</dbReference>
<keyword evidence="4" id="KW-1185">Reference proteome</keyword>
<comment type="caution">
    <text evidence="3">The sequence shown here is derived from an EMBL/GenBank/DDBJ whole genome shotgun (WGS) entry which is preliminary data.</text>
</comment>
<evidence type="ECO:0000313" key="4">
    <source>
        <dbReference type="Proteomes" id="UP000597444"/>
    </source>
</evidence>
<dbReference type="GO" id="GO:0006260">
    <property type="term" value="P:DNA replication"/>
    <property type="evidence" value="ECO:0007669"/>
    <property type="project" value="InterPro"/>
</dbReference>
<dbReference type="SUPFAM" id="SSF57783">
    <property type="entry name" value="Zinc beta-ribbon"/>
    <property type="match status" value="1"/>
</dbReference>
<gene>
    <name evidence="3" type="ORF">KSF_054810</name>
</gene>
<organism evidence="3 4">
    <name type="scientific">Reticulibacter mediterranei</name>
    <dbReference type="NCBI Taxonomy" id="2778369"/>
    <lineage>
        <taxon>Bacteria</taxon>
        <taxon>Bacillati</taxon>
        <taxon>Chloroflexota</taxon>
        <taxon>Ktedonobacteria</taxon>
        <taxon>Ktedonobacterales</taxon>
        <taxon>Reticulibacteraceae</taxon>
        <taxon>Reticulibacter</taxon>
    </lineage>
</organism>
<dbReference type="GO" id="GO:0008270">
    <property type="term" value="F:zinc ion binding"/>
    <property type="evidence" value="ECO:0007669"/>
    <property type="project" value="InterPro"/>
</dbReference>
<sequence length="315" mass="35623">MYAVTREIVELYASLFVHCRSYYAVQQRDGSYRPSRQPLTLALLASHLQGRFTLGTYVVDRAGYCSFAVFDADSEDGLERLALLARVLVEQDIFLILEASRRGGHGWVHFKQPIQAVVVRTWLLPYAQAFGMELYPKQDEVRADGFGSLVRLPLGVHRRSGGWYPFVVVSDGRLLVPVGETVAACCLWAGEQVQRVSVPCEVEESVYEENNGEVVAFGAGQLGRGMIRAWCREQDIVEVIGRYTLLDRRGVGRCPLPGHHYRGDARPSLQVFGGDDPHWYCYTWGRAGDVFDFLRLFHGLSVREAWERLQQGMLF</sequence>
<feature type="domain" description="TOTE conflict system primase" evidence="2">
    <location>
        <begin position="36"/>
        <end position="166"/>
    </location>
</feature>
<proteinExistence type="predicted"/>
<dbReference type="GO" id="GO:0003677">
    <property type="term" value="F:DNA binding"/>
    <property type="evidence" value="ECO:0007669"/>
    <property type="project" value="InterPro"/>
</dbReference>
<dbReference type="Gene3D" id="3.90.580.10">
    <property type="entry name" value="Zinc finger, CHC2-type domain"/>
    <property type="match status" value="1"/>
</dbReference>
<feature type="domain" description="Zinc finger CHC2-type" evidence="1">
    <location>
        <begin position="231"/>
        <end position="310"/>
    </location>
</feature>